<accession>B9RP03</accession>
<evidence type="ECO:0000313" key="3">
    <source>
        <dbReference type="Proteomes" id="UP000008311"/>
    </source>
</evidence>
<dbReference type="PANTHER" id="PTHR12922:SF7">
    <property type="entry name" value="UBIQUINONE BIOSYNTHESIS PROTEIN COQ4 HOMOLOG, MITOCHONDRIAL"/>
    <property type="match status" value="1"/>
</dbReference>
<proteinExistence type="predicted"/>
<keyword evidence="3" id="KW-1185">Reference proteome</keyword>
<reference evidence="3" key="1">
    <citation type="journal article" date="2010" name="Nat. Biotechnol.">
        <title>Draft genome sequence of the oilseed species Ricinus communis.</title>
        <authorList>
            <person name="Chan A.P."/>
            <person name="Crabtree J."/>
            <person name="Zhao Q."/>
            <person name="Lorenzi H."/>
            <person name="Orvis J."/>
            <person name="Puiu D."/>
            <person name="Melake-Berhan A."/>
            <person name="Jones K.M."/>
            <person name="Redman J."/>
            <person name="Chen G."/>
            <person name="Cahoon E.B."/>
            <person name="Gedil M."/>
            <person name="Stanke M."/>
            <person name="Haas B.J."/>
            <person name="Wortman J.R."/>
            <person name="Fraser-Liggett C.M."/>
            <person name="Ravel J."/>
            <person name="Rabinowicz P.D."/>
        </authorList>
    </citation>
    <scope>NUCLEOTIDE SEQUENCE [LARGE SCALE GENOMIC DNA]</scope>
    <source>
        <strain evidence="3">cv. Hale</strain>
    </source>
</reference>
<evidence type="ECO:0000313" key="2">
    <source>
        <dbReference type="EMBL" id="EEF46921.1"/>
    </source>
</evidence>
<gene>
    <name evidence="2" type="ORF">RCOM_0922770</name>
</gene>
<dbReference type="STRING" id="3988.B9RP03"/>
<dbReference type="GO" id="GO:0006744">
    <property type="term" value="P:ubiquinone biosynthetic process"/>
    <property type="evidence" value="ECO:0007669"/>
    <property type="project" value="UniProtKB-KW"/>
</dbReference>
<dbReference type="InParanoid" id="B9RP03"/>
<dbReference type="EMBL" id="EQ973791">
    <property type="protein sequence ID" value="EEF46921.1"/>
    <property type="molecule type" value="Genomic_DNA"/>
</dbReference>
<dbReference type="InterPro" id="IPR007715">
    <property type="entry name" value="Coq4"/>
</dbReference>
<organism evidence="2 3">
    <name type="scientific">Ricinus communis</name>
    <name type="common">Castor bean</name>
    <dbReference type="NCBI Taxonomy" id="3988"/>
    <lineage>
        <taxon>Eukaryota</taxon>
        <taxon>Viridiplantae</taxon>
        <taxon>Streptophyta</taxon>
        <taxon>Embryophyta</taxon>
        <taxon>Tracheophyta</taxon>
        <taxon>Spermatophyta</taxon>
        <taxon>Magnoliopsida</taxon>
        <taxon>eudicotyledons</taxon>
        <taxon>Gunneridae</taxon>
        <taxon>Pentapetalae</taxon>
        <taxon>rosids</taxon>
        <taxon>fabids</taxon>
        <taxon>Malpighiales</taxon>
        <taxon>Euphorbiaceae</taxon>
        <taxon>Acalyphoideae</taxon>
        <taxon>Acalypheae</taxon>
        <taxon>Ricinus</taxon>
    </lineage>
</organism>
<keyword evidence="1" id="KW-0831">Ubiquinone biosynthesis</keyword>
<sequence>MDSRLVLGETIEECARIRLNRWPQTAVAVSSALSALIDPRIGETTGKPAFEGILFWTPDNRPPVCFMDTDDLAYGAMRAHEVHDFWHTIFDPPTNLIVLFPKAVLAGMHCADLLCIYYGTHFHEDFDDVPRKWGMTPAPASSVPKQNAASLAIIVDIL</sequence>
<dbReference type="Pfam" id="PF05019">
    <property type="entry name" value="Coq4"/>
    <property type="match status" value="1"/>
</dbReference>
<protein>
    <submittedName>
        <fullName evidence="2">Uncharacterized protein</fullName>
    </submittedName>
</protein>
<dbReference type="eggNOG" id="KOG3244">
    <property type="taxonomic scope" value="Eukaryota"/>
</dbReference>
<evidence type="ECO:0000256" key="1">
    <source>
        <dbReference type="ARBA" id="ARBA00022688"/>
    </source>
</evidence>
<name>B9RP03_RICCO</name>
<dbReference type="Proteomes" id="UP000008311">
    <property type="component" value="Unassembled WGS sequence"/>
</dbReference>
<dbReference type="AlphaFoldDB" id="B9RP03"/>
<dbReference type="PANTHER" id="PTHR12922">
    <property type="entry name" value="UBIQUINONE BIOSYNTHESIS PROTEIN"/>
    <property type="match status" value="1"/>
</dbReference>